<keyword evidence="1" id="KW-0282">Flagellum</keyword>
<keyword evidence="2" id="KW-1185">Reference proteome</keyword>
<dbReference type="OrthoDB" id="9808944at2"/>
<gene>
    <name evidence="1" type="ORF">BCF46_2986</name>
</gene>
<evidence type="ECO:0000313" key="1">
    <source>
        <dbReference type="EMBL" id="RLJ41198.1"/>
    </source>
</evidence>
<name>A0A497VKK2_9RHOB</name>
<dbReference type="EMBL" id="RCCE01000005">
    <property type="protein sequence ID" value="RLJ41198.1"/>
    <property type="molecule type" value="Genomic_DNA"/>
</dbReference>
<sequence length="123" mass="13353">MNVTLRAISAYGKRSTPLRTDRGIEFEVFAQVTRALTAAVEAGALEFPKLAEAVHSNRQLWTALAIDVADPGNKLPQGVRAQIFYLSEFVSEHSKKVLMGDASVDALSDINLAIMRGLNTGDH</sequence>
<proteinExistence type="predicted"/>
<dbReference type="RefSeq" id="WP_121025855.1">
    <property type="nucleotide sequence ID" value="NZ_RCCE01000005.1"/>
</dbReference>
<evidence type="ECO:0000313" key="2">
    <source>
        <dbReference type="Proteomes" id="UP000269157"/>
    </source>
</evidence>
<dbReference type="GO" id="GO:0044781">
    <property type="term" value="P:bacterial-type flagellum organization"/>
    <property type="evidence" value="ECO:0007669"/>
    <property type="project" value="InterPro"/>
</dbReference>
<accession>A0A497VKK2</accession>
<keyword evidence="1" id="KW-0969">Cilium</keyword>
<reference evidence="1 2" key="1">
    <citation type="submission" date="2018-10" db="EMBL/GenBank/DDBJ databases">
        <title>Genomic Encyclopedia of Archaeal and Bacterial Type Strains, Phase II (KMG-II): from individual species to whole genera.</title>
        <authorList>
            <person name="Goeker M."/>
        </authorList>
    </citation>
    <scope>NUCLEOTIDE SEQUENCE [LARGE SCALE GENOMIC DNA]</scope>
    <source>
        <strain evidence="1 2">DSM 29466</strain>
    </source>
</reference>
<dbReference type="NCBIfam" id="NF009435">
    <property type="entry name" value="PRK12794.1"/>
    <property type="match status" value="1"/>
</dbReference>
<dbReference type="AlphaFoldDB" id="A0A497VKK2"/>
<organism evidence="1 2">
    <name type="scientific">Litoreibacter meonggei</name>
    <dbReference type="NCBI Taxonomy" id="1049199"/>
    <lineage>
        <taxon>Bacteria</taxon>
        <taxon>Pseudomonadati</taxon>
        <taxon>Pseudomonadota</taxon>
        <taxon>Alphaproteobacteria</taxon>
        <taxon>Rhodobacterales</taxon>
        <taxon>Roseobacteraceae</taxon>
        <taxon>Litoreibacter</taxon>
    </lineage>
</organism>
<dbReference type="Proteomes" id="UP000269157">
    <property type="component" value="Unassembled WGS sequence"/>
</dbReference>
<protein>
    <submittedName>
        <fullName evidence="1">Flagellar protein FlaF</fullName>
    </submittedName>
</protein>
<comment type="caution">
    <text evidence="1">The sequence shown here is derived from an EMBL/GenBank/DDBJ whole genome shotgun (WGS) entry which is preliminary data.</text>
</comment>
<dbReference type="Pfam" id="PF07309">
    <property type="entry name" value="FlaF"/>
    <property type="match status" value="1"/>
</dbReference>
<keyword evidence="1" id="KW-0966">Cell projection</keyword>
<dbReference type="InterPro" id="IPR010845">
    <property type="entry name" value="FlaF"/>
</dbReference>